<reference evidence="2" key="1">
    <citation type="submission" date="2016-10" db="EMBL/GenBank/DDBJ databases">
        <title>The complete genome sequence of the rumen bacterium Butyrivibrio hungatei MB2003.</title>
        <authorList>
            <person name="Palevich N."/>
            <person name="Kelly W.J."/>
            <person name="Leahy S.C."/>
            <person name="Altermann E."/>
            <person name="Rakonjac J."/>
            <person name="Attwood G.T."/>
        </authorList>
    </citation>
    <scope>NUCLEOTIDE SEQUENCE [LARGE SCALE GENOMIC DNA]</scope>
    <source>
        <strain evidence="2">MB2003</strain>
    </source>
</reference>
<evidence type="ECO:0000313" key="2">
    <source>
        <dbReference type="Proteomes" id="UP000179284"/>
    </source>
</evidence>
<keyword evidence="2" id="KW-1185">Reference proteome</keyword>
<evidence type="ECO:0000313" key="1">
    <source>
        <dbReference type="EMBL" id="AOZ97633.1"/>
    </source>
</evidence>
<dbReference type="AlphaFoldDB" id="A0A1D9P575"/>
<dbReference type="KEGG" id="bhu:bhn_I2601"/>
<dbReference type="Proteomes" id="UP000179284">
    <property type="component" value="Chromosome I"/>
</dbReference>
<accession>A0A1D9P575</accession>
<dbReference type="EMBL" id="CP017831">
    <property type="protein sequence ID" value="AOZ97633.1"/>
    <property type="molecule type" value="Genomic_DNA"/>
</dbReference>
<dbReference type="Gene3D" id="3.40.91.30">
    <property type="match status" value="1"/>
</dbReference>
<proteinExistence type="predicted"/>
<organism evidence="1 2">
    <name type="scientific">Butyrivibrio hungatei</name>
    <dbReference type="NCBI Taxonomy" id="185008"/>
    <lineage>
        <taxon>Bacteria</taxon>
        <taxon>Bacillati</taxon>
        <taxon>Bacillota</taxon>
        <taxon>Clostridia</taxon>
        <taxon>Lachnospirales</taxon>
        <taxon>Lachnospiraceae</taxon>
        <taxon>Butyrivibrio</taxon>
    </lineage>
</organism>
<protein>
    <submittedName>
        <fullName evidence="1">Uncharacterized protein</fullName>
    </submittedName>
</protein>
<name>A0A1D9P575_9FIRM</name>
<sequence>MKKQNNLLENQALITKTPATKVSAPKGVMMSYTNLYSEARQRYSELLSIKNSKEAALEKAPPGKIHVSKTSHGVQYYLRNESTDKSGKYIHKSEKSLIKKYLQKSYDEKILRLVTVESESLKKLLFKTENVITAVQNVYSDSPAEVKELIIPIDVSDEDYAQKWLNIPYEGKVIPDLLPFFETKRKERVRSKSELNIANALADKGIPYKYECPLQLSNGAIIYPDFTVLDVKRRRVMYWEHRGMMDDKEYAKNSVQRLKTMMGEGIFVGKKLIITEETSTSPLGTNEINAIIKKFFS</sequence>
<gene>
    <name evidence="1" type="ORF">bhn_I2601</name>
</gene>